<keyword evidence="6" id="KW-1185">Reference proteome</keyword>
<dbReference type="InterPro" id="IPR007588">
    <property type="entry name" value="Znf_FLYWCH"/>
</dbReference>
<evidence type="ECO:0000313" key="6">
    <source>
        <dbReference type="Proteomes" id="UP000037510"/>
    </source>
</evidence>
<evidence type="ECO:0000256" key="3">
    <source>
        <dbReference type="ARBA" id="ARBA00022833"/>
    </source>
</evidence>
<dbReference type="GO" id="GO:0008270">
    <property type="term" value="F:zinc ion binding"/>
    <property type="evidence" value="ECO:0007669"/>
    <property type="project" value="UniProtKB-KW"/>
</dbReference>
<evidence type="ECO:0000256" key="2">
    <source>
        <dbReference type="ARBA" id="ARBA00022771"/>
    </source>
</evidence>
<accession>A0A0L7KJZ4</accession>
<evidence type="ECO:0000313" key="5">
    <source>
        <dbReference type="EMBL" id="KOB63440.1"/>
    </source>
</evidence>
<keyword evidence="3" id="KW-0862">Zinc</keyword>
<dbReference type="Pfam" id="PF04500">
    <property type="entry name" value="FLYWCH"/>
    <property type="match status" value="1"/>
</dbReference>
<keyword evidence="1" id="KW-0479">Metal-binding</keyword>
<proteinExistence type="predicted"/>
<evidence type="ECO:0000256" key="1">
    <source>
        <dbReference type="ARBA" id="ARBA00022723"/>
    </source>
</evidence>
<dbReference type="Gene3D" id="2.20.25.240">
    <property type="match status" value="2"/>
</dbReference>
<reference evidence="5 6" key="1">
    <citation type="journal article" date="2015" name="Genome Biol. Evol.">
        <title>The genome of winter moth (Operophtera brumata) provides a genomic perspective on sexual dimorphism and phenology.</title>
        <authorList>
            <person name="Derks M.F."/>
            <person name="Smit S."/>
            <person name="Salis L."/>
            <person name="Schijlen E."/>
            <person name="Bossers A."/>
            <person name="Mateman C."/>
            <person name="Pijl A.S."/>
            <person name="de Ridder D."/>
            <person name="Groenen M.A."/>
            <person name="Visser M.E."/>
            <person name="Megens H.J."/>
        </authorList>
    </citation>
    <scope>NUCLEOTIDE SEQUENCE [LARGE SCALE GENOMIC DNA]</scope>
    <source>
        <strain evidence="5">WM2013NL</strain>
        <tissue evidence="5">Head and thorax</tissue>
    </source>
</reference>
<protein>
    <submittedName>
        <fullName evidence="5">Modifier of mdg4</fullName>
    </submittedName>
</protein>
<comment type="caution">
    <text evidence="5">The sequence shown here is derived from an EMBL/GenBank/DDBJ whole genome shotgun (WGS) entry which is preliminary data.</text>
</comment>
<organism evidence="5 6">
    <name type="scientific">Operophtera brumata</name>
    <name type="common">Winter moth</name>
    <name type="synonym">Phalaena brumata</name>
    <dbReference type="NCBI Taxonomy" id="104452"/>
    <lineage>
        <taxon>Eukaryota</taxon>
        <taxon>Metazoa</taxon>
        <taxon>Ecdysozoa</taxon>
        <taxon>Arthropoda</taxon>
        <taxon>Hexapoda</taxon>
        <taxon>Insecta</taxon>
        <taxon>Pterygota</taxon>
        <taxon>Neoptera</taxon>
        <taxon>Endopterygota</taxon>
        <taxon>Lepidoptera</taxon>
        <taxon>Glossata</taxon>
        <taxon>Ditrysia</taxon>
        <taxon>Geometroidea</taxon>
        <taxon>Geometridae</taxon>
        <taxon>Larentiinae</taxon>
        <taxon>Operophtera</taxon>
    </lineage>
</organism>
<feature type="domain" description="FLYWCH-type" evidence="4">
    <location>
        <begin position="61"/>
        <end position="120"/>
    </location>
</feature>
<gene>
    <name evidence="5" type="ORF">OBRU01_23867</name>
</gene>
<name>A0A0L7KJZ4_OPEBR</name>
<dbReference type="AlphaFoldDB" id="A0A0L7KJZ4"/>
<dbReference type="EMBL" id="JTDY01009479">
    <property type="protein sequence ID" value="KOB63440.1"/>
    <property type="molecule type" value="Genomic_DNA"/>
</dbReference>
<keyword evidence="2" id="KW-0863">Zinc-finger</keyword>
<dbReference type="Proteomes" id="UP000037510">
    <property type="component" value="Unassembled WGS sequence"/>
</dbReference>
<sequence>MPMPVFSVTKFGKPVLLYGGYRFNKYVSCKGPTARYVCNKWSSGCRAILNCLTIREYKVFFTTSKNGKPIIICGGNRFNQHSNSRGPKGYFVCIKRRSGCKATIRTIENAIYNTKLQHNHD</sequence>
<evidence type="ECO:0000259" key="4">
    <source>
        <dbReference type="Pfam" id="PF04500"/>
    </source>
</evidence>